<keyword evidence="1" id="KW-0433">Leucine-rich repeat</keyword>
<sequence>MNKVTSLSLAGNNLTSIDAAIFQLLKLKQLDISRNLLGGISGEIGQLQDLRALDASNAGIEWVPAQIGSLPKLENLDLSNNALDRLPSEIGNLSKLEVLKLNGNMLKNRPAACEIDESQQAGLPQEIGRLSKLRELDLSSNHFQSVPEEIGRLGNLQTLKFNHNALTDGLDSHAIPGSIAQLKNLGVLDLSDNPELASIPRDFGPLHYSSKKKLQIGRQQQANSPSAKILSKTLSLGRNKSEDQAPVPIAISVKNTAIPWTMFEAGRLPALSPADRPPPLQAKALYAPPNDAVGARGISRMQEPDERMVPHPLANAVPPGAMRPPAMLPVDGAQQPFTAYGDMQAFQWLMQRAAGAGGDVQQQPFSMPHSAELPVPERARSPDAQSDCSTDSFASASDMPFHETASAPVPGSGMTRPTNVMSASSSAANPAGGVQPRHGGTPSLPMPPTHAFPSHGAPPPYGPLVQRDPMPFAALQQPSQPYAPPHAAYRDGAPAGAAAPVRYPQQPQVTFPGSMPFGNMALQPFGAQATGFAGASALQNPLFAGLLSKIAAGVAPPPMGIQHSGGFGRDIRPAYSPQLVSPAQAMFERIGIASIQASRLKGLSESCSLELEGDLLNHRIGEALRSDSPGKNLWNIGLSIYRQKFINDRANDVAAINRDKKNNSPVPLAALLIDDPKQIALVYQTLVSNELGIPGFEAWRRKLDDGDEEYLGLFGRVVAPSDFDNVRRHLITDLFAQESQNYGLAVAEFVENQNFWKNFQRDVKKAEKFANQSRHDY</sequence>
<evidence type="ECO:0000259" key="4">
    <source>
        <dbReference type="Pfam" id="PF23598"/>
    </source>
</evidence>
<comment type="caution">
    <text evidence="5">The sequence shown here is derived from an EMBL/GenBank/DDBJ whole genome shotgun (WGS) entry which is preliminary data.</text>
</comment>
<feature type="compositionally biased region" description="Pro residues" evidence="3">
    <location>
        <begin position="444"/>
        <end position="462"/>
    </location>
</feature>
<dbReference type="Proteomes" id="UP000247540">
    <property type="component" value="Unassembled WGS sequence"/>
</dbReference>
<evidence type="ECO:0000313" key="6">
    <source>
        <dbReference type="Proteomes" id="UP000247540"/>
    </source>
</evidence>
<feature type="region of interest" description="Disordered" evidence="3">
    <location>
        <begin position="357"/>
        <end position="499"/>
    </location>
</feature>
<dbReference type="InterPro" id="IPR050216">
    <property type="entry name" value="LRR_domain-containing"/>
</dbReference>
<dbReference type="Pfam" id="PF13855">
    <property type="entry name" value="LRR_8"/>
    <property type="match status" value="1"/>
</dbReference>
<proteinExistence type="predicted"/>
<reference evidence="5 6" key="1">
    <citation type="submission" date="2018-06" db="EMBL/GenBank/DDBJ databases">
        <title>Genomic Encyclopedia of Type Strains, Phase III (KMG-III): the genomes of soil and plant-associated and newly described type strains.</title>
        <authorList>
            <person name="Whitman W."/>
        </authorList>
    </citation>
    <scope>NUCLEOTIDE SEQUENCE [LARGE SCALE GENOMIC DNA]</scope>
    <source>
        <strain evidence="5 6">CECT 7646</strain>
    </source>
</reference>
<dbReference type="GO" id="GO:0005737">
    <property type="term" value="C:cytoplasm"/>
    <property type="evidence" value="ECO:0007669"/>
    <property type="project" value="TreeGrafter"/>
</dbReference>
<dbReference type="InterPro" id="IPR055414">
    <property type="entry name" value="LRR_R13L4/SHOC2-like"/>
</dbReference>
<evidence type="ECO:0000313" key="5">
    <source>
        <dbReference type="EMBL" id="PYE76169.1"/>
    </source>
</evidence>
<feature type="compositionally biased region" description="Low complexity" evidence="3">
    <location>
        <begin position="490"/>
        <end position="499"/>
    </location>
</feature>
<dbReference type="InterPro" id="IPR032675">
    <property type="entry name" value="LRR_dom_sf"/>
</dbReference>
<keyword evidence="2" id="KW-0677">Repeat</keyword>
<name>A0A318SS62_9BURK</name>
<dbReference type="SMART" id="SM00369">
    <property type="entry name" value="LRR_TYP"/>
    <property type="match status" value="4"/>
</dbReference>
<evidence type="ECO:0000256" key="3">
    <source>
        <dbReference type="SAM" id="MobiDB-lite"/>
    </source>
</evidence>
<dbReference type="SUPFAM" id="SSF52058">
    <property type="entry name" value="L domain-like"/>
    <property type="match status" value="1"/>
</dbReference>
<dbReference type="InterPro" id="IPR003591">
    <property type="entry name" value="Leu-rich_rpt_typical-subtyp"/>
</dbReference>
<keyword evidence="6" id="KW-1185">Reference proteome</keyword>
<accession>A0A318SS62</accession>
<dbReference type="PROSITE" id="PS51450">
    <property type="entry name" value="LRR"/>
    <property type="match status" value="2"/>
</dbReference>
<dbReference type="EMBL" id="QJTC01000015">
    <property type="protein sequence ID" value="PYE76169.1"/>
    <property type="molecule type" value="Genomic_DNA"/>
</dbReference>
<evidence type="ECO:0000256" key="1">
    <source>
        <dbReference type="ARBA" id="ARBA00022614"/>
    </source>
</evidence>
<organism evidence="5 6">
    <name type="scientific">Xylophilus ampelinus</name>
    <dbReference type="NCBI Taxonomy" id="54067"/>
    <lineage>
        <taxon>Bacteria</taxon>
        <taxon>Pseudomonadati</taxon>
        <taxon>Pseudomonadota</taxon>
        <taxon>Betaproteobacteria</taxon>
        <taxon>Burkholderiales</taxon>
        <taxon>Xylophilus</taxon>
    </lineage>
</organism>
<dbReference type="Pfam" id="PF23598">
    <property type="entry name" value="LRR_14"/>
    <property type="match status" value="1"/>
</dbReference>
<dbReference type="AlphaFoldDB" id="A0A318SS62"/>
<dbReference type="Gene3D" id="3.80.10.10">
    <property type="entry name" value="Ribonuclease Inhibitor"/>
    <property type="match status" value="2"/>
</dbReference>
<feature type="domain" description="Disease resistance R13L4/SHOC-2-like LRR" evidence="4">
    <location>
        <begin position="21"/>
        <end position="103"/>
    </location>
</feature>
<protein>
    <submittedName>
        <fullName evidence="5">Leucine rich repeat (LRR) protein</fullName>
    </submittedName>
</protein>
<feature type="compositionally biased region" description="Polar residues" evidence="3">
    <location>
        <begin position="383"/>
        <end position="395"/>
    </location>
</feature>
<dbReference type="PANTHER" id="PTHR48051:SF54">
    <property type="entry name" value="LEUCINE-RICH REPEAT-CONTAINING PROTEIN"/>
    <property type="match status" value="1"/>
</dbReference>
<gene>
    <name evidence="5" type="ORF">DFQ15_11536</name>
</gene>
<dbReference type="PANTHER" id="PTHR48051">
    <property type="match status" value="1"/>
</dbReference>
<evidence type="ECO:0000256" key="2">
    <source>
        <dbReference type="ARBA" id="ARBA00022737"/>
    </source>
</evidence>
<dbReference type="InterPro" id="IPR001611">
    <property type="entry name" value="Leu-rich_rpt"/>
</dbReference>